<comment type="subcellular location">
    <subcellularLocation>
        <location evidence="1">Membrane</location>
        <topology evidence="1">Multi-pass membrane protein</topology>
    </subcellularLocation>
</comment>
<feature type="transmembrane region" description="Helical" evidence="6">
    <location>
        <begin position="53"/>
        <end position="73"/>
    </location>
</feature>
<evidence type="ECO:0000313" key="8">
    <source>
        <dbReference type="EMBL" id="KAK4237050.1"/>
    </source>
</evidence>
<dbReference type="InterPro" id="IPR008253">
    <property type="entry name" value="Marvel"/>
</dbReference>
<evidence type="ECO:0000256" key="5">
    <source>
        <dbReference type="SAM" id="MobiDB-lite"/>
    </source>
</evidence>
<evidence type="ECO:0000256" key="4">
    <source>
        <dbReference type="ARBA" id="ARBA00023136"/>
    </source>
</evidence>
<feature type="domain" description="MARVEL" evidence="7">
    <location>
        <begin position="25"/>
        <end position="151"/>
    </location>
</feature>
<evidence type="ECO:0000256" key="6">
    <source>
        <dbReference type="SAM" id="Phobius"/>
    </source>
</evidence>
<evidence type="ECO:0000259" key="7">
    <source>
        <dbReference type="Pfam" id="PF01284"/>
    </source>
</evidence>
<dbReference type="PANTHER" id="PTHR37451">
    <property type="entry name" value="MARVEL DOMAIN"/>
    <property type="match status" value="1"/>
</dbReference>
<feature type="compositionally biased region" description="Low complexity" evidence="5">
    <location>
        <begin position="195"/>
        <end position="259"/>
    </location>
</feature>
<keyword evidence="3 6" id="KW-1133">Transmembrane helix</keyword>
<dbReference type="GO" id="GO:0016020">
    <property type="term" value="C:membrane"/>
    <property type="evidence" value="ECO:0007669"/>
    <property type="project" value="UniProtKB-SubCell"/>
</dbReference>
<feature type="compositionally biased region" description="Low complexity" evidence="5">
    <location>
        <begin position="271"/>
        <end position="283"/>
    </location>
</feature>
<accession>A0AAN7HD60</accession>
<organism evidence="8 9">
    <name type="scientific">Achaetomium macrosporum</name>
    <dbReference type="NCBI Taxonomy" id="79813"/>
    <lineage>
        <taxon>Eukaryota</taxon>
        <taxon>Fungi</taxon>
        <taxon>Dikarya</taxon>
        <taxon>Ascomycota</taxon>
        <taxon>Pezizomycotina</taxon>
        <taxon>Sordariomycetes</taxon>
        <taxon>Sordariomycetidae</taxon>
        <taxon>Sordariales</taxon>
        <taxon>Chaetomiaceae</taxon>
        <taxon>Achaetomium</taxon>
    </lineage>
</organism>
<protein>
    <recommendedName>
        <fullName evidence="7">MARVEL domain-containing protein</fullName>
    </recommendedName>
</protein>
<keyword evidence="9" id="KW-1185">Reference proteome</keyword>
<feature type="transmembrane region" description="Helical" evidence="6">
    <location>
        <begin position="85"/>
        <end position="107"/>
    </location>
</feature>
<reference evidence="8" key="1">
    <citation type="journal article" date="2023" name="Mol. Phylogenet. Evol.">
        <title>Genome-scale phylogeny and comparative genomics of the fungal order Sordariales.</title>
        <authorList>
            <person name="Hensen N."/>
            <person name="Bonometti L."/>
            <person name="Westerberg I."/>
            <person name="Brannstrom I.O."/>
            <person name="Guillou S."/>
            <person name="Cros-Aarteil S."/>
            <person name="Calhoun S."/>
            <person name="Haridas S."/>
            <person name="Kuo A."/>
            <person name="Mondo S."/>
            <person name="Pangilinan J."/>
            <person name="Riley R."/>
            <person name="LaButti K."/>
            <person name="Andreopoulos B."/>
            <person name="Lipzen A."/>
            <person name="Chen C."/>
            <person name="Yan M."/>
            <person name="Daum C."/>
            <person name="Ng V."/>
            <person name="Clum A."/>
            <person name="Steindorff A."/>
            <person name="Ohm R.A."/>
            <person name="Martin F."/>
            <person name="Silar P."/>
            <person name="Natvig D.O."/>
            <person name="Lalanne C."/>
            <person name="Gautier V."/>
            <person name="Ament-Velasquez S.L."/>
            <person name="Kruys A."/>
            <person name="Hutchinson M.I."/>
            <person name="Powell A.J."/>
            <person name="Barry K."/>
            <person name="Miller A.N."/>
            <person name="Grigoriev I.V."/>
            <person name="Debuchy R."/>
            <person name="Gladieux P."/>
            <person name="Hiltunen Thoren M."/>
            <person name="Johannesson H."/>
        </authorList>
    </citation>
    <scope>NUCLEOTIDE SEQUENCE</scope>
    <source>
        <strain evidence="8">CBS 532.94</strain>
    </source>
</reference>
<dbReference type="AlphaFoldDB" id="A0AAN7HD60"/>
<keyword evidence="4 6" id="KW-0472">Membrane</keyword>
<dbReference type="Proteomes" id="UP001303760">
    <property type="component" value="Unassembled WGS sequence"/>
</dbReference>
<feature type="compositionally biased region" description="Pro residues" evidence="5">
    <location>
        <begin position="298"/>
        <end position="307"/>
    </location>
</feature>
<evidence type="ECO:0000256" key="3">
    <source>
        <dbReference type="ARBA" id="ARBA00022989"/>
    </source>
</evidence>
<feature type="transmembrane region" description="Helical" evidence="6">
    <location>
        <begin position="127"/>
        <end position="152"/>
    </location>
</feature>
<sequence>MSNPQYSIARPAGREHVLDYPPGSIAVRIVQLVLAFLIMVLSAYNIAALPYDGNAYILAVAVMTIVSSIYHLVAHFAAPVIYNYWAILGLDIFFVIMWLCSFALQAARVAYFYDYVRGYRLPDGDKAWLGTQAGAAALGAVEFVLFIVALVIHSIRLHRHRAAGGHCMPGQAPTPPGLAPVAAAAAPYGGEKTGPLPTYQPQYAPQPQQQQQQPVGNPVYQQQFPPQGQQQYSPQGPQQFTPQGQQQFSPQGQQQAYYPFPSPSPAPMYAPQPQQQLPSQLPSDNPPQRLPAQLPDNSPLPPQLPGN</sequence>
<proteinExistence type="predicted"/>
<feature type="region of interest" description="Disordered" evidence="5">
    <location>
        <begin position="190"/>
        <end position="307"/>
    </location>
</feature>
<name>A0AAN7HD60_9PEZI</name>
<gene>
    <name evidence="8" type="ORF">C8A03DRAFT_35045</name>
</gene>
<feature type="compositionally biased region" description="Pro residues" evidence="5">
    <location>
        <begin position="260"/>
        <end position="270"/>
    </location>
</feature>
<comment type="caution">
    <text evidence="8">The sequence shown here is derived from an EMBL/GenBank/DDBJ whole genome shotgun (WGS) entry which is preliminary data.</text>
</comment>
<feature type="transmembrane region" description="Helical" evidence="6">
    <location>
        <begin position="25"/>
        <end position="47"/>
    </location>
</feature>
<dbReference type="Pfam" id="PF01284">
    <property type="entry name" value="MARVEL"/>
    <property type="match status" value="1"/>
</dbReference>
<evidence type="ECO:0000256" key="2">
    <source>
        <dbReference type="ARBA" id="ARBA00022692"/>
    </source>
</evidence>
<evidence type="ECO:0000256" key="1">
    <source>
        <dbReference type="ARBA" id="ARBA00004141"/>
    </source>
</evidence>
<dbReference type="EMBL" id="MU860159">
    <property type="protein sequence ID" value="KAK4237050.1"/>
    <property type="molecule type" value="Genomic_DNA"/>
</dbReference>
<evidence type="ECO:0000313" key="9">
    <source>
        <dbReference type="Proteomes" id="UP001303760"/>
    </source>
</evidence>
<reference evidence="8" key="2">
    <citation type="submission" date="2023-05" db="EMBL/GenBank/DDBJ databases">
        <authorList>
            <consortium name="Lawrence Berkeley National Laboratory"/>
            <person name="Steindorff A."/>
            <person name="Hensen N."/>
            <person name="Bonometti L."/>
            <person name="Westerberg I."/>
            <person name="Brannstrom I.O."/>
            <person name="Guillou S."/>
            <person name="Cros-Aarteil S."/>
            <person name="Calhoun S."/>
            <person name="Haridas S."/>
            <person name="Kuo A."/>
            <person name="Mondo S."/>
            <person name="Pangilinan J."/>
            <person name="Riley R."/>
            <person name="Labutti K."/>
            <person name="Andreopoulos B."/>
            <person name="Lipzen A."/>
            <person name="Chen C."/>
            <person name="Yanf M."/>
            <person name="Daum C."/>
            <person name="Ng V."/>
            <person name="Clum A."/>
            <person name="Ohm R."/>
            <person name="Martin F."/>
            <person name="Silar P."/>
            <person name="Natvig D."/>
            <person name="Lalanne C."/>
            <person name="Gautier V."/>
            <person name="Ament-Velasquez S.L."/>
            <person name="Kruys A."/>
            <person name="Hutchinson M.I."/>
            <person name="Powell A.J."/>
            <person name="Barry K."/>
            <person name="Miller A.N."/>
            <person name="Grigoriev I.V."/>
            <person name="Debuchy R."/>
            <person name="Gladieux P."/>
            <person name="Thoren M.H."/>
            <person name="Johannesson H."/>
        </authorList>
    </citation>
    <scope>NUCLEOTIDE SEQUENCE</scope>
    <source>
        <strain evidence="8">CBS 532.94</strain>
    </source>
</reference>
<dbReference type="PANTHER" id="PTHR37451:SF4">
    <property type="entry name" value="MARVEL DOMAIN-CONTAINING PROTEIN"/>
    <property type="match status" value="1"/>
</dbReference>
<keyword evidence="2 6" id="KW-0812">Transmembrane</keyword>